<gene>
    <name evidence="1" type="ORF">GIL414_LOCUS40323</name>
</gene>
<dbReference type="EMBL" id="CAJOBJ010111490">
    <property type="protein sequence ID" value="CAF4633769.1"/>
    <property type="molecule type" value="Genomic_DNA"/>
</dbReference>
<accession>A0A8S2ZME1</accession>
<evidence type="ECO:0000313" key="2">
    <source>
        <dbReference type="Proteomes" id="UP000681720"/>
    </source>
</evidence>
<sequence length="21" mass="2434">MKLGESLSDRMAVELTVERLR</sequence>
<feature type="non-terminal residue" evidence="1">
    <location>
        <position position="21"/>
    </location>
</feature>
<dbReference type="Proteomes" id="UP000681720">
    <property type="component" value="Unassembled WGS sequence"/>
</dbReference>
<dbReference type="AlphaFoldDB" id="A0A8S2ZME1"/>
<protein>
    <submittedName>
        <fullName evidence="1">Uncharacterized protein</fullName>
    </submittedName>
</protein>
<evidence type="ECO:0000313" key="1">
    <source>
        <dbReference type="EMBL" id="CAF4633769.1"/>
    </source>
</evidence>
<comment type="caution">
    <text evidence="1">The sequence shown here is derived from an EMBL/GenBank/DDBJ whole genome shotgun (WGS) entry which is preliminary data.</text>
</comment>
<name>A0A8S2ZME1_9BILA</name>
<reference evidence="1" key="1">
    <citation type="submission" date="2021-02" db="EMBL/GenBank/DDBJ databases">
        <authorList>
            <person name="Nowell W R."/>
        </authorList>
    </citation>
    <scope>NUCLEOTIDE SEQUENCE</scope>
</reference>
<organism evidence="1 2">
    <name type="scientific">Rotaria magnacalcarata</name>
    <dbReference type="NCBI Taxonomy" id="392030"/>
    <lineage>
        <taxon>Eukaryota</taxon>
        <taxon>Metazoa</taxon>
        <taxon>Spiralia</taxon>
        <taxon>Gnathifera</taxon>
        <taxon>Rotifera</taxon>
        <taxon>Eurotatoria</taxon>
        <taxon>Bdelloidea</taxon>
        <taxon>Philodinida</taxon>
        <taxon>Philodinidae</taxon>
        <taxon>Rotaria</taxon>
    </lineage>
</organism>
<proteinExistence type="predicted"/>